<feature type="binding site" evidence="10">
    <location>
        <position position="229"/>
    </location>
    <ligand>
        <name>Mg(2+)</name>
        <dbReference type="ChEBI" id="CHEBI:18420"/>
        <label>1</label>
    </ligand>
</feature>
<dbReference type="AlphaFoldDB" id="A0A3B4X2E2"/>
<comment type="cofactor">
    <cofactor evidence="10">
        <name>Mg(2+)</name>
        <dbReference type="ChEBI" id="CHEBI:18420"/>
    </cofactor>
    <cofactor evidence="10">
        <name>Mn(2+)</name>
        <dbReference type="ChEBI" id="CHEBI:29035"/>
    </cofactor>
    <text evidence="10">Probably binds two magnesium or manganese ions per subunit.</text>
</comment>
<reference evidence="13" key="2">
    <citation type="submission" date="2025-09" db="UniProtKB">
        <authorList>
            <consortium name="Ensembl"/>
        </authorList>
    </citation>
    <scope>IDENTIFICATION</scope>
</reference>
<accession>A0A3B4X2E2</accession>
<sequence>MQIDPVKIISFNVNGVLNMIKMNKILSKLKKERAQIALLQETHMNQTDHLRLKRKGFKYVFSSSVKSKHKRGVAILISGTLNYEHISEISDEEGRFVRVIGKIEGSEITILNVYAPPGSDWVFYRNIFDLMVDSQGTVVRGGDFNFRLDPKLDSSNPTNHTNPLIRKINSYIVEMGIMDVWRDLYPSAKDYTHYSGSFKVYARLDYFFMFKVDRFKIKDCDILTRDLSDHSPISISLQVARKKRNTLWKFNSYIFNDPAIVCNIKEEIKGFLEINDTGEISAIIILPHSEKATFSLRFLPKSTSVIVL</sequence>
<dbReference type="GO" id="GO:0008311">
    <property type="term" value="F:double-stranded DNA 3'-5' DNA exonuclease activity"/>
    <property type="evidence" value="ECO:0007669"/>
    <property type="project" value="UniProtKB-EC"/>
</dbReference>
<feature type="active site" evidence="9">
    <location>
        <position position="114"/>
    </location>
</feature>
<organism evidence="13 14">
    <name type="scientific">Seriola lalandi dorsalis</name>
    <dbReference type="NCBI Taxonomy" id="1841481"/>
    <lineage>
        <taxon>Eukaryota</taxon>
        <taxon>Metazoa</taxon>
        <taxon>Chordata</taxon>
        <taxon>Craniata</taxon>
        <taxon>Vertebrata</taxon>
        <taxon>Euteleostomi</taxon>
        <taxon>Actinopterygii</taxon>
        <taxon>Neopterygii</taxon>
        <taxon>Teleostei</taxon>
        <taxon>Neoteleostei</taxon>
        <taxon>Acanthomorphata</taxon>
        <taxon>Carangaria</taxon>
        <taxon>Carangiformes</taxon>
        <taxon>Carangidae</taxon>
        <taxon>Seriola</taxon>
    </lineage>
</organism>
<evidence type="ECO:0000256" key="11">
    <source>
        <dbReference type="PIRSR" id="PIRSR604808-3"/>
    </source>
</evidence>
<keyword evidence="5" id="KW-0227">DNA damage</keyword>
<dbReference type="Proteomes" id="UP000261360">
    <property type="component" value="Unplaced"/>
</dbReference>
<keyword evidence="6" id="KW-0378">Hydrolase</keyword>
<dbReference type="Pfam" id="PF03372">
    <property type="entry name" value="Exo_endo_phos"/>
    <property type="match status" value="1"/>
</dbReference>
<dbReference type="GO" id="GO:0008081">
    <property type="term" value="F:phosphoric diester hydrolase activity"/>
    <property type="evidence" value="ECO:0007669"/>
    <property type="project" value="TreeGrafter"/>
</dbReference>
<feature type="site" description="Interaction with DNA substrate" evidence="11">
    <location>
        <position position="230"/>
    </location>
</feature>
<comment type="similarity">
    <text evidence="2">Belongs to the DNA repair enzymes AP/ExoA family.</text>
</comment>
<evidence type="ECO:0000256" key="2">
    <source>
        <dbReference type="ARBA" id="ARBA00007092"/>
    </source>
</evidence>
<evidence type="ECO:0000256" key="6">
    <source>
        <dbReference type="ARBA" id="ARBA00022801"/>
    </source>
</evidence>
<feature type="binding site" evidence="10">
    <location>
        <position position="12"/>
    </location>
    <ligand>
        <name>Mg(2+)</name>
        <dbReference type="ChEBI" id="CHEBI:18420"/>
        <label>1</label>
    </ligand>
</feature>
<evidence type="ECO:0000256" key="9">
    <source>
        <dbReference type="PIRSR" id="PIRSR604808-1"/>
    </source>
</evidence>
<feature type="domain" description="Endonuclease/exonuclease/phosphatase" evidence="12">
    <location>
        <begin position="9"/>
        <end position="230"/>
    </location>
</feature>
<evidence type="ECO:0000256" key="10">
    <source>
        <dbReference type="PIRSR" id="PIRSR604808-2"/>
    </source>
</evidence>
<dbReference type="InterPro" id="IPR036691">
    <property type="entry name" value="Endo/exonu/phosph_ase_sf"/>
</dbReference>
<evidence type="ECO:0000256" key="4">
    <source>
        <dbReference type="ARBA" id="ARBA00022723"/>
    </source>
</evidence>
<dbReference type="InterPro" id="IPR005135">
    <property type="entry name" value="Endo/exonuclease/phosphatase"/>
</dbReference>
<dbReference type="GO" id="GO:0006284">
    <property type="term" value="P:base-excision repair"/>
    <property type="evidence" value="ECO:0007669"/>
    <property type="project" value="TreeGrafter"/>
</dbReference>
<dbReference type="CDD" id="cd09076">
    <property type="entry name" value="L1-EN"/>
    <property type="match status" value="1"/>
</dbReference>
<feature type="binding site" evidence="10">
    <location>
        <position position="41"/>
    </location>
    <ligand>
        <name>Mg(2+)</name>
        <dbReference type="ChEBI" id="CHEBI:18420"/>
        <label>1</label>
    </ligand>
</feature>
<dbReference type="Gene3D" id="3.60.10.10">
    <property type="entry name" value="Endonuclease/exonuclease/phosphatase"/>
    <property type="match status" value="1"/>
</dbReference>
<comment type="catalytic activity">
    <reaction evidence="1">
        <text>Exonucleolytic cleavage in the 3'- to 5'-direction to yield nucleoside 5'-phosphates.</text>
        <dbReference type="EC" id="3.1.11.2"/>
    </reaction>
</comment>
<feature type="site" description="Transition state stabilizer" evidence="11">
    <location>
        <position position="145"/>
    </location>
</feature>
<evidence type="ECO:0000313" key="14">
    <source>
        <dbReference type="Proteomes" id="UP000261360"/>
    </source>
</evidence>
<keyword evidence="4 10" id="KW-0479">Metal-binding</keyword>
<feature type="site" description="Important for catalytic activity" evidence="11">
    <location>
        <position position="205"/>
    </location>
</feature>
<dbReference type="PANTHER" id="PTHR22748">
    <property type="entry name" value="AP ENDONUCLEASE"/>
    <property type="match status" value="1"/>
</dbReference>
<keyword evidence="8" id="KW-0234">DNA repair</keyword>
<keyword evidence="7 10" id="KW-0460">Magnesium</keyword>
<dbReference type="GO" id="GO:0005634">
    <property type="term" value="C:nucleus"/>
    <property type="evidence" value="ECO:0007669"/>
    <property type="project" value="TreeGrafter"/>
</dbReference>
<name>A0A3B4X2E2_SERLL</name>
<dbReference type="SUPFAM" id="SSF56219">
    <property type="entry name" value="DNase I-like"/>
    <property type="match status" value="1"/>
</dbReference>
<keyword evidence="10" id="KW-0464">Manganese</keyword>
<evidence type="ECO:0000256" key="7">
    <source>
        <dbReference type="ARBA" id="ARBA00022842"/>
    </source>
</evidence>
<dbReference type="GO" id="GO:0003906">
    <property type="term" value="F:DNA-(apurinic or apyrimidinic site) endonuclease activity"/>
    <property type="evidence" value="ECO:0007669"/>
    <property type="project" value="TreeGrafter"/>
</dbReference>
<evidence type="ECO:0000256" key="5">
    <source>
        <dbReference type="ARBA" id="ARBA00022763"/>
    </source>
</evidence>
<dbReference type="GeneTree" id="ENSGT00950000183016"/>
<dbReference type="InterPro" id="IPR004808">
    <property type="entry name" value="AP_endonuc_1"/>
</dbReference>
<dbReference type="Ensembl" id="ENSSLDT00000007212.1">
    <property type="protein sequence ID" value="ENSSLDP00000006988.1"/>
    <property type="gene ID" value="ENSSLDG00000005565.1"/>
</dbReference>
<keyword evidence="14" id="KW-1185">Reference proteome</keyword>
<protein>
    <recommendedName>
        <fullName evidence="3">exodeoxyribonuclease III</fullName>
        <ecNumber evidence="3">3.1.11.2</ecNumber>
    </recommendedName>
</protein>
<feature type="active site" description="Proton acceptor" evidence="9">
    <location>
        <position position="230"/>
    </location>
</feature>
<proteinExistence type="inferred from homology"/>
<feature type="active site" description="Proton donor/acceptor" evidence="9">
    <location>
        <position position="143"/>
    </location>
</feature>
<evidence type="ECO:0000259" key="12">
    <source>
        <dbReference type="Pfam" id="PF03372"/>
    </source>
</evidence>
<evidence type="ECO:0000313" key="13">
    <source>
        <dbReference type="Ensembl" id="ENSSLDP00000006988.1"/>
    </source>
</evidence>
<feature type="binding site" evidence="10">
    <location>
        <position position="145"/>
    </location>
    <ligand>
        <name>Mg(2+)</name>
        <dbReference type="ChEBI" id="CHEBI:18420"/>
        <label>1</label>
    </ligand>
</feature>
<dbReference type="EC" id="3.1.11.2" evidence="3"/>
<evidence type="ECO:0000256" key="8">
    <source>
        <dbReference type="ARBA" id="ARBA00023204"/>
    </source>
</evidence>
<dbReference type="GO" id="GO:0046872">
    <property type="term" value="F:metal ion binding"/>
    <property type="evidence" value="ECO:0007669"/>
    <property type="project" value="UniProtKB-KW"/>
</dbReference>
<dbReference type="STRING" id="1841481.ENSSLDP00000006988"/>
<feature type="binding site" evidence="10">
    <location>
        <position position="143"/>
    </location>
    <ligand>
        <name>Mg(2+)</name>
        <dbReference type="ChEBI" id="CHEBI:18420"/>
        <label>1</label>
    </ligand>
</feature>
<evidence type="ECO:0000256" key="3">
    <source>
        <dbReference type="ARBA" id="ARBA00012115"/>
    </source>
</evidence>
<evidence type="ECO:0000256" key="1">
    <source>
        <dbReference type="ARBA" id="ARBA00000493"/>
    </source>
</evidence>
<reference evidence="13" key="1">
    <citation type="submission" date="2025-08" db="UniProtKB">
        <authorList>
            <consortium name="Ensembl"/>
        </authorList>
    </citation>
    <scope>IDENTIFICATION</scope>
</reference>
<dbReference type="PANTHER" id="PTHR22748:SF26">
    <property type="entry name" value="ENDONUCLEASE_EXONUCLEASE_PHOSPHATASE DOMAIN-CONTAINING PROTEIN"/>
    <property type="match status" value="1"/>
</dbReference>
<feature type="binding site" evidence="10">
    <location>
        <position position="230"/>
    </location>
    <ligand>
        <name>Mg(2+)</name>
        <dbReference type="ChEBI" id="CHEBI:18420"/>
        <label>1</label>
    </ligand>
</feature>